<keyword evidence="3" id="KW-1185">Reference proteome</keyword>
<name>A0ABY5PIS1_9ACTN</name>
<accession>A0ABY5PIS1</accession>
<gene>
    <name evidence="2" type="ORF">LRS13_03365</name>
</gene>
<sequence length="416" mass="46001">MTTATPLDFATVDLATVDLGDASYFADGPPHELFRRMREEEPVHWSPARNWATTPGFWSITRPEDIRTVSLDWKTFSSEAGGAALSNDEIFLAFQRSGIIGMDPPRHDRLKGLFQRGFTPKRVADHEPMIRGIVRRKLDEIEGMGTIDIVEDFTPGIVARVFGSLVSYGPELDENMSQVASFAFNAIAAGEDMDEAVQEWVVWLVKSALALVNERRENPCDDLVSALLEAEIDGERLNTAEIIAIIAILITGGNDSTRSVFAGGLYELLRHPDQFQALVDDPEKIPTAIEELLRLHPAFAHFARTATKDVELGGKTIKRGDKVVLWYPSANMDEATHPCPHALDIERCPEHQTFGAGGRHFCLGAALARLQLKILFEETLARYPEMTLAGDVEWMASPVTPGLSHLPVRLGPAHRS</sequence>
<dbReference type="Gene3D" id="1.10.630.10">
    <property type="entry name" value="Cytochrome P450"/>
    <property type="match status" value="1"/>
</dbReference>
<dbReference type="InterPro" id="IPR036396">
    <property type="entry name" value="Cyt_P450_sf"/>
</dbReference>
<reference evidence="3" key="1">
    <citation type="submission" date="2021-11" db="EMBL/GenBank/DDBJ databases">
        <title>Cultivation dependent microbiological survey of springs from the worlds oldest radium mine currently devoted to the extraction of radon-saturated water.</title>
        <authorList>
            <person name="Kapinusova G."/>
            <person name="Smrhova T."/>
            <person name="Strejcek M."/>
            <person name="Suman J."/>
            <person name="Jani K."/>
            <person name="Pajer P."/>
            <person name="Uhlik O."/>
        </authorList>
    </citation>
    <scope>NUCLEOTIDE SEQUENCE [LARGE SCALE GENOMIC DNA]</scope>
    <source>
        <strain evidence="3">J379</strain>
    </source>
</reference>
<evidence type="ECO:0000313" key="3">
    <source>
        <dbReference type="Proteomes" id="UP001058860"/>
    </source>
</evidence>
<dbReference type="PRINTS" id="PR00359">
    <property type="entry name" value="BP450"/>
</dbReference>
<organism evidence="2 3">
    <name type="scientific">Svornostia abyssi</name>
    <dbReference type="NCBI Taxonomy" id="2898438"/>
    <lineage>
        <taxon>Bacteria</taxon>
        <taxon>Bacillati</taxon>
        <taxon>Actinomycetota</taxon>
        <taxon>Thermoleophilia</taxon>
        <taxon>Solirubrobacterales</taxon>
        <taxon>Baekduiaceae</taxon>
        <taxon>Svornostia</taxon>
    </lineage>
</organism>
<proteinExistence type="inferred from homology"/>
<comment type="similarity">
    <text evidence="1">Belongs to the cytochrome P450 family.</text>
</comment>
<dbReference type="PANTHER" id="PTHR46696:SF4">
    <property type="entry name" value="BIOTIN BIOSYNTHESIS CYTOCHROME P450"/>
    <property type="match status" value="1"/>
</dbReference>
<dbReference type="InterPro" id="IPR001128">
    <property type="entry name" value="Cyt_P450"/>
</dbReference>
<evidence type="ECO:0000256" key="1">
    <source>
        <dbReference type="ARBA" id="ARBA00010617"/>
    </source>
</evidence>
<evidence type="ECO:0000313" key="2">
    <source>
        <dbReference type="EMBL" id="UUY04588.1"/>
    </source>
</evidence>
<dbReference type="Proteomes" id="UP001058860">
    <property type="component" value="Chromosome"/>
</dbReference>
<dbReference type="PANTHER" id="PTHR46696">
    <property type="entry name" value="P450, PUTATIVE (EUROFUNG)-RELATED"/>
    <property type="match status" value="1"/>
</dbReference>
<dbReference type="Pfam" id="PF00067">
    <property type="entry name" value="p450"/>
    <property type="match status" value="1"/>
</dbReference>
<dbReference type="SUPFAM" id="SSF48264">
    <property type="entry name" value="Cytochrome P450"/>
    <property type="match status" value="1"/>
</dbReference>
<dbReference type="RefSeq" id="WP_353865064.1">
    <property type="nucleotide sequence ID" value="NZ_CP088295.1"/>
</dbReference>
<protein>
    <submittedName>
        <fullName evidence="2">Cytochrome P450</fullName>
    </submittedName>
</protein>
<dbReference type="EMBL" id="CP088295">
    <property type="protein sequence ID" value="UUY04588.1"/>
    <property type="molecule type" value="Genomic_DNA"/>
</dbReference>
<dbReference type="InterPro" id="IPR002397">
    <property type="entry name" value="Cyt_P450_B"/>
</dbReference>